<dbReference type="EMBL" id="PHHE01000001">
    <property type="protein sequence ID" value="PKA72879.1"/>
    <property type="molecule type" value="Genomic_DNA"/>
</dbReference>
<dbReference type="Proteomes" id="UP000232455">
    <property type="component" value="Unassembled WGS sequence"/>
</dbReference>
<evidence type="ECO:0000256" key="1">
    <source>
        <dbReference type="SAM" id="MobiDB-lite"/>
    </source>
</evidence>
<dbReference type="RefSeq" id="WP_100848140.1">
    <property type="nucleotide sequence ID" value="NZ_PHHE01000001.1"/>
</dbReference>
<comment type="caution">
    <text evidence="2">The sequence shown here is derived from an EMBL/GenBank/DDBJ whole genome shotgun (WGS) entry which is preliminary data.</text>
</comment>
<sequence>MTEESVVQLTGDILLKVDTRPIDRLEHKLRGLMRLSDAIGRKIGKNLTPDGRAMNKLAAQTKQQFAAQMQASKFTLAQQQQQTKLGSLQAKQSLEQIKVRKAEQAHAVAAATAQRRAQLDQVRTQGALLANKMKALRLTDLESRLKARQLRADRNARRAPQAQTRFRNPFHGGGGVGRGGYARVGLAGHAGRLANHFGGFGRNGGSGGIPRPHMPSGGRSGSGGRVSSAVGGFPALGGLAMAATGATVALAAMAAVAFKFVSEAERAANAQQQRNAQFKVAAGSEEGAKGMEARYQKLADYLGLNANEGGRDYAKLTGALAKKGGVAQAEATASGIMSYGKAQGMTQDEMKLMNRGLLQALGKNQLYAEEWTGQISEHLGANANQYGAEAYQRAIGGKKTGQEAEDQFRKDREDRKIRGPVLQAFIKELGAVLGKHANDGGALDVARQSQESRKARFANQLSENMTHAYNNSGLKEATGPMYENAQGLLKALGKL</sequence>
<keyword evidence="3" id="KW-1185">Reference proteome</keyword>
<feature type="region of interest" description="Disordered" evidence="1">
    <location>
        <begin position="151"/>
        <end position="174"/>
    </location>
</feature>
<gene>
    <name evidence="2" type="ORF">ATI02_5980</name>
</gene>
<feature type="region of interest" description="Disordered" evidence="1">
    <location>
        <begin position="204"/>
        <end position="226"/>
    </location>
</feature>
<evidence type="ECO:0000313" key="2">
    <source>
        <dbReference type="EMBL" id="PKA72879.1"/>
    </source>
</evidence>
<organism evidence="2 3">
    <name type="scientific">Pseudomonas baetica</name>
    <dbReference type="NCBI Taxonomy" id="674054"/>
    <lineage>
        <taxon>Bacteria</taxon>
        <taxon>Pseudomonadati</taxon>
        <taxon>Pseudomonadota</taxon>
        <taxon>Gammaproteobacteria</taxon>
        <taxon>Pseudomonadales</taxon>
        <taxon>Pseudomonadaceae</taxon>
        <taxon>Pseudomonas</taxon>
    </lineage>
</organism>
<protein>
    <submittedName>
        <fullName evidence="2">Uncharacterized protein</fullName>
    </submittedName>
</protein>
<name>A0ABX4Q7U8_9PSED</name>
<evidence type="ECO:0000313" key="3">
    <source>
        <dbReference type="Proteomes" id="UP000232455"/>
    </source>
</evidence>
<accession>A0ABX4Q7U8</accession>
<reference evidence="2 3" key="1">
    <citation type="submission" date="2017-11" db="EMBL/GenBank/DDBJ databases">
        <title>Genome sequencing of a diverse group of Pseudomonas species.</title>
        <authorList>
            <person name="Loper J."/>
        </authorList>
    </citation>
    <scope>NUCLEOTIDE SEQUENCE [LARGE SCALE GENOMIC DNA]</scope>
    <source>
        <strain evidence="2 3">LMG 25716</strain>
    </source>
</reference>
<proteinExistence type="predicted"/>